<evidence type="ECO:0000313" key="2">
    <source>
        <dbReference type="EnsemblPlants" id="LPERR01G04230.1"/>
    </source>
</evidence>
<keyword evidence="3" id="KW-1185">Reference proteome</keyword>
<protein>
    <submittedName>
        <fullName evidence="2">Uncharacterized protein</fullName>
    </submittedName>
</protein>
<name>A0A0D9UXA9_9ORYZ</name>
<dbReference type="Proteomes" id="UP000032180">
    <property type="component" value="Chromosome 1"/>
</dbReference>
<reference evidence="2 3" key="1">
    <citation type="submission" date="2012-08" db="EMBL/GenBank/DDBJ databases">
        <title>Oryza genome evolution.</title>
        <authorList>
            <person name="Wing R.A."/>
        </authorList>
    </citation>
    <scope>NUCLEOTIDE SEQUENCE</scope>
</reference>
<accession>A0A0D9UXA9</accession>
<reference evidence="3" key="2">
    <citation type="submission" date="2013-12" db="EMBL/GenBank/DDBJ databases">
        <authorList>
            <person name="Yu Y."/>
            <person name="Lee S."/>
            <person name="de Baynast K."/>
            <person name="Wissotski M."/>
            <person name="Liu L."/>
            <person name="Talag J."/>
            <person name="Goicoechea J."/>
            <person name="Angelova A."/>
            <person name="Jetty R."/>
            <person name="Kudrna D."/>
            <person name="Golser W."/>
            <person name="Rivera L."/>
            <person name="Zhang J."/>
            <person name="Wing R."/>
        </authorList>
    </citation>
    <scope>NUCLEOTIDE SEQUENCE</scope>
</reference>
<feature type="compositionally biased region" description="Basic residues" evidence="1">
    <location>
        <begin position="57"/>
        <end position="66"/>
    </location>
</feature>
<evidence type="ECO:0000313" key="3">
    <source>
        <dbReference type="Proteomes" id="UP000032180"/>
    </source>
</evidence>
<dbReference type="HOGENOM" id="CLU_1436581_0_0_1"/>
<reference evidence="2" key="3">
    <citation type="submission" date="2015-04" db="UniProtKB">
        <authorList>
            <consortium name="EnsemblPlants"/>
        </authorList>
    </citation>
    <scope>IDENTIFICATION</scope>
</reference>
<sequence length="197" mass="22805">MGSALSSAAAALESAITAAAASPEQPEEAQRRKRKSSDRRSDGPRRRRSPALQRQQQGRRRIRPHRAFHGRVQEFLLQPLPHRLLGSPPPPQRRGLLLLRSLPPPEQTVCCFFAVFGRDRLRKLSVETCIIVGEPPRRGQLTEKQLRPNRKKQRHRRKVRDMEDIRAFCPSYEEALQINRTDEQVLSEEEERHFHCC</sequence>
<feature type="compositionally biased region" description="Low complexity" evidence="1">
    <location>
        <begin position="1"/>
        <end position="24"/>
    </location>
</feature>
<dbReference type="Gramene" id="LPERR01G04230.1">
    <property type="protein sequence ID" value="LPERR01G04230.1"/>
    <property type="gene ID" value="LPERR01G04230"/>
</dbReference>
<organism evidence="2 3">
    <name type="scientific">Leersia perrieri</name>
    <dbReference type="NCBI Taxonomy" id="77586"/>
    <lineage>
        <taxon>Eukaryota</taxon>
        <taxon>Viridiplantae</taxon>
        <taxon>Streptophyta</taxon>
        <taxon>Embryophyta</taxon>
        <taxon>Tracheophyta</taxon>
        <taxon>Spermatophyta</taxon>
        <taxon>Magnoliopsida</taxon>
        <taxon>Liliopsida</taxon>
        <taxon>Poales</taxon>
        <taxon>Poaceae</taxon>
        <taxon>BOP clade</taxon>
        <taxon>Oryzoideae</taxon>
        <taxon>Oryzeae</taxon>
        <taxon>Oryzinae</taxon>
        <taxon>Leersia</taxon>
    </lineage>
</organism>
<feature type="region of interest" description="Disordered" evidence="1">
    <location>
        <begin position="1"/>
        <end position="66"/>
    </location>
</feature>
<proteinExistence type="predicted"/>
<evidence type="ECO:0000256" key="1">
    <source>
        <dbReference type="SAM" id="MobiDB-lite"/>
    </source>
</evidence>
<dbReference type="AlphaFoldDB" id="A0A0D9UXA9"/>
<dbReference type="EnsemblPlants" id="LPERR01G04230.1">
    <property type="protein sequence ID" value="LPERR01G04230.1"/>
    <property type="gene ID" value="LPERR01G04230"/>
</dbReference>